<dbReference type="EMBL" id="JAABOJ010000011">
    <property type="protein sequence ID" value="KAF3283271.1"/>
    <property type="molecule type" value="Genomic_DNA"/>
</dbReference>
<dbReference type="GO" id="GO:0016020">
    <property type="term" value="C:membrane"/>
    <property type="evidence" value="ECO:0007669"/>
    <property type="project" value="UniProtKB-SubCell"/>
</dbReference>
<dbReference type="AlphaFoldDB" id="A0A7C8RJS4"/>
<organism evidence="6 7">
    <name type="scientific">Orbilia oligospora</name>
    <name type="common">Nematode-trapping fungus</name>
    <name type="synonym">Arthrobotrys oligospora</name>
    <dbReference type="NCBI Taxonomy" id="2813651"/>
    <lineage>
        <taxon>Eukaryota</taxon>
        <taxon>Fungi</taxon>
        <taxon>Dikarya</taxon>
        <taxon>Ascomycota</taxon>
        <taxon>Pezizomycotina</taxon>
        <taxon>Orbiliomycetes</taxon>
        <taxon>Orbiliales</taxon>
        <taxon>Orbiliaceae</taxon>
        <taxon>Orbilia</taxon>
    </lineage>
</organism>
<name>A0A7C8RJS4_ORBOL</name>
<evidence type="ECO:0000256" key="2">
    <source>
        <dbReference type="ARBA" id="ARBA00022692"/>
    </source>
</evidence>
<dbReference type="Pfam" id="PF01124">
    <property type="entry name" value="MAPEG"/>
    <property type="match status" value="1"/>
</dbReference>
<evidence type="ECO:0000313" key="7">
    <source>
        <dbReference type="Proteomes" id="UP000474640"/>
    </source>
</evidence>
<keyword evidence="3 5" id="KW-1133">Transmembrane helix</keyword>
<comment type="caution">
    <text evidence="6">The sequence shown here is derived from an EMBL/GenBank/DDBJ whole genome shotgun (WGS) entry which is preliminary data.</text>
</comment>
<comment type="subcellular location">
    <subcellularLocation>
        <location evidence="1">Membrane</location>
    </subcellularLocation>
</comment>
<dbReference type="PANTHER" id="PTHR35371:SF1">
    <property type="entry name" value="BLR7753 PROTEIN"/>
    <property type="match status" value="1"/>
</dbReference>
<dbReference type="InterPro" id="IPR023352">
    <property type="entry name" value="MAPEG-like_dom_sf"/>
</dbReference>
<dbReference type="OrthoDB" id="2122304at2759"/>
<evidence type="ECO:0000313" key="6">
    <source>
        <dbReference type="EMBL" id="KAF3283271.1"/>
    </source>
</evidence>
<accession>A0A7C8RJS4</accession>
<dbReference type="Proteomes" id="UP000474640">
    <property type="component" value="Unassembled WGS sequence"/>
</dbReference>
<evidence type="ECO:0000256" key="1">
    <source>
        <dbReference type="ARBA" id="ARBA00004370"/>
    </source>
</evidence>
<evidence type="ECO:0000256" key="4">
    <source>
        <dbReference type="ARBA" id="ARBA00023136"/>
    </source>
</evidence>
<protein>
    <submittedName>
        <fullName evidence="6">Uncharacterized protein</fullName>
    </submittedName>
</protein>
<dbReference type="InterPro" id="IPR001129">
    <property type="entry name" value="Membr-assoc_MAPEG"/>
</dbReference>
<dbReference type="Gene3D" id="1.20.120.550">
    <property type="entry name" value="Membrane associated eicosanoid/glutathione metabolism-like domain"/>
    <property type="match status" value="1"/>
</dbReference>
<proteinExistence type="predicted"/>
<dbReference type="PANTHER" id="PTHR35371">
    <property type="entry name" value="INNER MEMBRANE PROTEIN"/>
    <property type="match status" value="1"/>
</dbReference>
<evidence type="ECO:0000256" key="5">
    <source>
        <dbReference type="SAM" id="Phobius"/>
    </source>
</evidence>
<keyword evidence="4 5" id="KW-0472">Membrane</keyword>
<feature type="transmembrane region" description="Helical" evidence="5">
    <location>
        <begin position="167"/>
        <end position="185"/>
    </location>
</feature>
<keyword evidence="2 5" id="KW-0812">Transmembrane</keyword>
<feature type="transmembrane region" description="Helical" evidence="5">
    <location>
        <begin position="192"/>
        <end position="210"/>
    </location>
</feature>
<dbReference type="SUPFAM" id="SSF161084">
    <property type="entry name" value="MAPEG domain-like"/>
    <property type="match status" value="1"/>
</dbReference>
<sequence length="218" mass="23785">MTMHTILRVNVFNYTSKYYAPILGKSVSATAGGATIWPSSSFASTQPSPTPPAGGDRLRSQIYYFYYTKMSYNWSLLSILGTWGISMGVHTYGVAVVNTAGRNVYFDNANPRNQWDDLRAQLPPDVFARSQRAQAASDNGLEILGFWGLAVLAGNLAQLPVKSLNDHALIFLGSRVLYSILYVNISTLKLSALRSLVWGVGIAAISNLLWQSTVALNA</sequence>
<gene>
    <name evidence="6" type="ORF">TWF970_001250</name>
</gene>
<reference evidence="6 7" key="1">
    <citation type="submission" date="2020-01" db="EMBL/GenBank/DDBJ databases">
        <authorList>
            <person name="Palmer J.M."/>
        </authorList>
    </citation>
    <scope>NUCLEOTIDE SEQUENCE [LARGE SCALE GENOMIC DNA]</scope>
    <source>
        <strain evidence="6 7">TWF970</strain>
    </source>
</reference>
<evidence type="ECO:0000256" key="3">
    <source>
        <dbReference type="ARBA" id="ARBA00022989"/>
    </source>
</evidence>